<gene>
    <name evidence="2" type="ordered locus">CLOAM1357</name>
</gene>
<dbReference type="AlphaFoldDB" id="B0VJU8"/>
<feature type="transmembrane region" description="Helical" evidence="1">
    <location>
        <begin position="118"/>
        <end position="140"/>
    </location>
</feature>
<keyword evidence="3" id="KW-1185">Reference proteome</keyword>
<dbReference type="Proteomes" id="UP000002019">
    <property type="component" value="Chromosome"/>
</dbReference>
<dbReference type="STRING" id="459349.CLOAM1357"/>
<organism evidence="2 3">
    <name type="scientific">Cloacimonas acidaminovorans (strain Evry)</name>
    <dbReference type="NCBI Taxonomy" id="459349"/>
    <lineage>
        <taxon>Bacteria</taxon>
        <taxon>Pseudomonadati</taxon>
        <taxon>Candidatus Cloacimonadota</taxon>
        <taxon>Candidatus Cloacimonadia</taxon>
        <taxon>Candidatus Cloacimonadales</taxon>
        <taxon>Candidatus Cloacimonadaceae</taxon>
        <taxon>Candidatus Cloacimonas</taxon>
    </lineage>
</organism>
<feature type="transmembrane region" description="Helical" evidence="1">
    <location>
        <begin position="41"/>
        <end position="63"/>
    </location>
</feature>
<keyword evidence="1" id="KW-0472">Membrane</keyword>
<evidence type="ECO:0000313" key="2">
    <source>
        <dbReference type="EMBL" id="CAO81211.1"/>
    </source>
</evidence>
<reference evidence="2 3" key="1">
    <citation type="journal article" date="2008" name="J. Bacteriol.">
        <title>'Candidatus Cloacamonas acidaminovorans': genome sequence reconstruction provides a first glimpse of a new bacterial division.</title>
        <authorList>
            <person name="Pelletier E."/>
            <person name="Kreimeyer A."/>
            <person name="Bocs S."/>
            <person name="Rouy Z."/>
            <person name="Gyapay G."/>
            <person name="Chouari R."/>
            <person name="Riviere D."/>
            <person name="Ganesan A."/>
            <person name="Daegelen P."/>
            <person name="Sghir A."/>
            <person name="Cohen G.N."/>
            <person name="Medigue C."/>
            <person name="Weissenbach J."/>
            <person name="Le Paslier D."/>
        </authorList>
    </citation>
    <scope>NUCLEOTIDE SEQUENCE [LARGE SCALE GENOMIC DNA]</scope>
    <source>
        <strain evidence="3">Evry</strain>
    </source>
</reference>
<sequence>MSIFRRFTVKDLIIITSIAALGIAIKPIINPVTKLISTPLGIPGGSITGGLYMLWLVLAVVIVDKPFTGTLYGLLQSILVLLIGMAGKMGAFSLVAYTAPGIVADLLFWLLPYKDKLITHLFLCGCANLTGSLISSAIFFQMPTVMIVFNTCMAFSSGILGGYLGFGIYQSLKAARIIQ</sequence>
<dbReference type="OrthoDB" id="1707612at2"/>
<feature type="transmembrane region" description="Helical" evidence="1">
    <location>
        <begin position="92"/>
        <end position="111"/>
    </location>
</feature>
<protein>
    <submittedName>
        <fullName evidence="2">Uncharacterized protein</fullName>
    </submittedName>
</protein>
<dbReference type="KEGG" id="caci:CLOAM1357"/>
<feature type="transmembrane region" description="Helical" evidence="1">
    <location>
        <begin position="146"/>
        <end position="169"/>
    </location>
</feature>
<feature type="transmembrane region" description="Helical" evidence="1">
    <location>
        <begin position="12"/>
        <end position="29"/>
    </location>
</feature>
<dbReference type="RefSeq" id="WP_015425069.1">
    <property type="nucleotide sequence ID" value="NC_020449.1"/>
</dbReference>
<accession>B0VJU8</accession>
<keyword evidence="1" id="KW-1133">Transmembrane helix</keyword>
<feature type="transmembrane region" description="Helical" evidence="1">
    <location>
        <begin position="70"/>
        <end position="86"/>
    </location>
</feature>
<dbReference type="HOGENOM" id="CLU_1500977_0_0_0"/>
<dbReference type="Pfam" id="PF09819">
    <property type="entry name" value="ABC_cobalt"/>
    <property type="match status" value="1"/>
</dbReference>
<dbReference type="eggNOG" id="ENOG5030S9M">
    <property type="taxonomic scope" value="Bacteria"/>
</dbReference>
<evidence type="ECO:0000256" key="1">
    <source>
        <dbReference type="SAM" id="Phobius"/>
    </source>
</evidence>
<evidence type="ECO:0000313" key="3">
    <source>
        <dbReference type="Proteomes" id="UP000002019"/>
    </source>
</evidence>
<dbReference type="EMBL" id="CU466930">
    <property type="protein sequence ID" value="CAO81211.1"/>
    <property type="molecule type" value="Genomic_DNA"/>
</dbReference>
<dbReference type="InterPro" id="IPR017195">
    <property type="entry name" value="ABC_thiamin-permease_prd"/>
</dbReference>
<proteinExistence type="predicted"/>
<name>B0VJU8_CLOAI</name>
<keyword evidence="1" id="KW-0812">Transmembrane</keyword>